<dbReference type="PANTHER" id="PTHR10353:SF36">
    <property type="entry name" value="LP05116P"/>
    <property type="match status" value="1"/>
</dbReference>
<dbReference type="Pfam" id="PF00232">
    <property type="entry name" value="Glyco_hydro_1"/>
    <property type="match status" value="1"/>
</dbReference>
<dbReference type="AlphaFoldDB" id="A0A4R8RNR5"/>
<dbReference type="PROSITE" id="PS00653">
    <property type="entry name" value="GLYCOSYL_HYDROL_F1_2"/>
    <property type="match status" value="1"/>
</dbReference>
<accession>A0A4R8RNR5</accession>
<evidence type="ECO:0000313" key="9">
    <source>
        <dbReference type="Proteomes" id="UP000295703"/>
    </source>
</evidence>
<comment type="caution">
    <text evidence="8">The sequence shown here is derived from an EMBL/GenBank/DDBJ whole genome shotgun (WGS) entry which is preliminary data.</text>
</comment>
<comment type="similarity">
    <text evidence="2 7">Belongs to the glycosyl hydrolase 1 family.</text>
</comment>
<gene>
    <name evidence="8" type="primary">BGL1B-0</name>
    <name evidence="8" type="ORF">CTRI78_v001989</name>
</gene>
<evidence type="ECO:0000256" key="7">
    <source>
        <dbReference type="RuleBase" id="RU003690"/>
    </source>
</evidence>
<dbReference type="PANTHER" id="PTHR10353">
    <property type="entry name" value="GLYCOSYL HYDROLASE"/>
    <property type="match status" value="1"/>
</dbReference>
<dbReference type="SUPFAM" id="SSF51445">
    <property type="entry name" value="(Trans)glycosidases"/>
    <property type="match status" value="1"/>
</dbReference>
<dbReference type="InterPro" id="IPR017853">
    <property type="entry name" value="GH"/>
</dbReference>
<comment type="catalytic activity">
    <reaction evidence="1">
        <text>Hydrolysis of terminal, non-reducing beta-D-glucosyl residues with release of beta-D-glucose.</text>
        <dbReference type="EC" id="3.2.1.21"/>
    </reaction>
</comment>
<reference evidence="8 9" key="1">
    <citation type="submission" date="2018-12" db="EMBL/GenBank/DDBJ databases">
        <title>Genome sequence and assembly of Colletotrichum trifolii.</title>
        <authorList>
            <person name="Gan P."/>
            <person name="Shirasu K."/>
        </authorList>
    </citation>
    <scope>NUCLEOTIDE SEQUENCE [LARGE SCALE GENOMIC DNA]</scope>
    <source>
        <strain evidence="8 9">543-2</strain>
    </source>
</reference>
<dbReference type="FunFam" id="3.20.20.80:FF:000011">
    <property type="entry name" value="Cytosolic beta-glucosidase"/>
    <property type="match status" value="1"/>
</dbReference>
<evidence type="ECO:0000256" key="5">
    <source>
        <dbReference type="ARBA" id="ARBA00023295"/>
    </source>
</evidence>
<dbReference type="GO" id="GO:0080079">
    <property type="term" value="F:cellobiose glucosidase activity"/>
    <property type="evidence" value="ECO:0007669"/>
    <property type="project" value="UniProtKB-ARBA"/>
</dbReference>
<dbReference type="PRINTS" id="PR00131">
    <property type="entry name" value="GLHYDRLASE1"/>
</dbReference>
<proteinExistence type="inferred from homology"/>
<evidence type="ECO:0000256" key="4">
    <source>
        <dbReference type="ARBA" id="ARBA00022801"/>
    </source>
</evidence>
<dbReference type="GO" id="GO:0030245">
    <property type="term" value="P:cellulose catabolic process"/>
    <property type="evidence" value="ECO:0007669"/>
    <property type="project" value="UniProtKB-ARBA"/>
</dbReference>
<organism evidence="8 9">
    <name type="scientific">Colletotrichum trifolii</name>
    <dbReference type="NCBI Taxonomy" id="5466"/>
    <lineage>
        <taxon>Eukaryota</taxon>
        <taxon>Fungi</taxon>
        <taxon>Dikarya</taxon>
        <taxon>Ascomycota</taxon>
        <taxon>Pezizomycotina</taxon>
        <taxon>Sordariomycetes</taxon>
        <taxon>Hypocreomycetidae</taxon>
        <taxon>Glomerellales</taxon>
        <taxon>Glomerellaceae</taxon>
        <taxon>Colletotrichum</taxon>
        <taxon>Colletotrichum orbiculare species complex</taxon>
    </lineage>
</organism>
<dbReference type="Gene3D" id="3.20.20.80">
    <property type="entry name" value="Glycosidases"/>
    <property type="match status" value="1"/>
</dbReference>
<dbReference type="InterPro" id="IPR033132">
    <property type="entry name" value="GH_1_N_CS"/>
</dbReference>
<evidence type="ECO:0000313" key="8">
    <source>
        <dbReference type="EMBL" id="TDZ71606.1"/>
    </source>
</evidence>
<dbReference type="InterPro" id="IPR001360">
    <property type="entry name" value="Glyco_hydro_1"/>
</dbReference>
<dbReference type="EMBL" id="RYZW01000010">
    <property type="protein sequence ID" value="TDZ71606.1"/>
    <property type="molecule type" value="Genomic_DNA"/>
</dbReference>
<keyword evidence="5" id="KW-0326">Glycosidase</keyword>
<dbReference type="STRING" id="5466.A0A4R8RNR5"/>
<sequence length="505" mass="56967">MSDEAAMFLAGDMVSYSQSTGHDLPVRELPLPATFSWGTATAAFQVEGAASQDGKGRSIWDAYSHLEPSRTNGQNADVACDHYNRAAEDVALMASLGVDAYRFSLAWTRIIPLGGRADAVNEEGVAFYSDLVDRLLAHGIEPVATLYHWDMPQELYERYGGFLDTAEFRADFENYARVCFARFGDRVKKWVTYNEPYIISIFAHHNGVLAPGRCRAAGADTRTEPWRVGHTIVLSHASVVDMYAREFQAAQEGVISIVLNGHFYEPWDAADEVHVDAAQRRMEFYIGWFGDPVFLGRDYPASMRSYLGDRLPEFTPEERRLLRRTAPINAFYGMNHYSTKYARALPGPPADDDWTGNVEESSVNAQGVEIGPVSGVQWLRLAPEGFRKLLGWAWERYRRPVIVTENGCPCPGEDDVSVAVEDGFRQRYFGLYLDAISRAIYEDGVPVEGYYAWTLMDNFEWSAGFGPRFGIVHTDFETLKRTPKKSAYYLKETFERRRKAADEES</sequence>
<keyword evidence="9" id="KW-1185">Reference proteome</keyword>
<evidence type="ECO:0000256" key="3">
    <source>
        <dbReference type="ARBA" id="ARBA00012744"/>
    </source>
</evidence>
<protein>
    <recommendedName>
        <fullName evidence="3">beta-glucosidase</fullName>
        <ecNumber evidence="3">3.2.1.21</ecNumber>
    </recommendedName>
</protein>
<evidence type="ECO:0000256" key="2">
    <source>
        <dbReference type="ARBA" id="ARBA00010838"/>
    </source>
</evidence>
<dbReference type="Proteomes" id="UP000295703">
    <property type="component" value="Unassembled WGS sequence"/>
</dbReference>
<name>A0A4R8RNR5_COLTR</name>
<evidence type="ECO:0000256" key="6">
    <source>
        <dbReference type="ARBA" id="ARBA00056775"/>
    </source>
</evidence>
<evidence type="ECO:0000256" key="1">
    <source>
        <dbReference type="ARBA" id="ARBA00000448"/>
    </source>
</evidence>
<dbReference type="EC" id="3.2.1.21" evidence="3"/>
<comment type="function">
    <text evidence="6">Plays an important role in cellulose degradation. Shows hydrolytic activity against several glycosidic compounds.</text>
</comment>
<keyword evidence="4" id="KW-0378">Hydrolase</keyword>